<reference evidence="3" key="1">
    <citation type="submission" date="2020-11" db="EMBL/GenBank/DDBJ databases">
        <title>Complete genome sequence of a novel pathogenic Methylobacterium strain isolated from rice in Vietnam.</title>
        <authorList>
            <person name="Lai K."/>
            <person name="Okazaki S."/>
            <person name="Higashi K."/>
            <person name="Mori H."/>
            <person name="Toyoda A."/>
            <person name="Kurokawa K."/>
        </authorList>
    </citation>
    <scope>NUCLEOTIDE SEQUENCE</scope>
    <source>
        <strain evidence="3">VL1</strain>
        <plasmid evidence="3">pVL1_4</plasmid>
    </source>
</reference>
<dbReference type="Proteomes" id="UP000663508">
    <property type="component" value="Plasmid pVL1_4"/>
</dbReference>
<protein>
    <recommendedName>
        <fullName evidence="2">Antitoxin-like ribbon-helix-helix domain-containing protein</fullName>
    </recommendedName>
</protein>
<dbReference type="KEGG" id="mind:mvi_65100"/>
<evidence type="ECO:0000313" key="4">
    <source>
        <dbReference type="Proteomes" id="UP000663508"/>
    </source>
</evidence>
<accession>A0A8H8X0Y3</accession>
<gene>
    <name evidence="3" type="ORF">mvi_65100</name>
</gene>
<proteinExistence type="predicted"/>
<evidence type="ECO:0000259" key="2">
    <source>
        <dbReference type="Pfam" id="PF20605"/>
    </source>
</evidence>
<dbReference type="Pfam" id="PF20605">
    <property type="entry name" value="Antitox_RHH"/>
    <property type="match status" value="1"/>
</dbReference>
<feature type="compositionally biased region" description="Low complexity" evidence="1">
    <location>
        <begin position="13"/>
        <end position="44"/>
    </location>
</feature>
<organism evidence="3 4">
    <name type="scientific">Methylobacterium indicum</name>
    <dbReference type="NCBI Taxonomy" id="1775910"/>
    <lineage>
        <taxon>Bacteria</taxon>
        <taxon>Pseudomonadati</taxon>
        <taxon>Pseudomonadota</taxon>
        <taxon>Alphaproteobacteria</taxon>
        <taxon>Hyphomicrobiales</taxon>
        <taxon>Methylobacteriaceae</taxon>
        <taxon>Methylobacterium</taxon>
    </lineage>
</organism>
<feature type="domain" description="Antitoxin-like ribbon-helix-helix" evidence="2">
    <location>
        <begin position="71"/>
        <end position="103"/>
    </location>
</feature>
<dbReference type="EMBL" id="AP024149">
    <property type="protein sequence ID" value="BCM88049.1"/>
    <property type="molecule type" value="Genomic_DNA"/>
</dbReference>
<dbReference type="InterPro" id="IPR046765">
    <property type="entry name" value="Antitox_RHH"/>
</dbReference>
<name>A0A8H8X0Y3_9HYPH</name>
<geneLocation type="plasmid" evidence="3 4">
    <name>pVL1_4</name>
</geneLocation>
<sequence length="119" mass="13006">MAAPKRPSLTNLAVPKPAPAAAVQPAEPTAPSLTPTTTAAVPVVPRTPVPRRSPPDMKTVQVRINRRGWSELRRLAEDNETVLEALMVEALNDVLLKYQKPPIVERRVGKRGTEDAEED</sequence>
<keyword evidence="3" id="KW-0614">Plasmid</keyword>
<evidence type="ECO:0000313" key="3">
    <source>
        <dbReference type="EMBL" id="BCM88049.1"/>
    </source>
</evidence>
<dbReference type="RefSeq" id="WP_244749154.1">
    <property type="nucleotide sequence ID" value="NZ_AP024149.1"/>
</dbReference>
<dbReference type="AlphaFoldDB" id="A0A8H8X0Y3"/>
<feature type="region of interest" description="Disordered" evidence="1">
    <location>
        <begin position="1"/>
        <end position="57"/>
    </location>
</feature>
<evidence type="ECO:0000256" key="1">
    <source>
        <dbReference type="SAM" id="MobiDB-lite"/>
    </source>
</evidence>